<keyword evidence="1" id="KW-0732">Signal</keyword>
<dbReference type="Proteomes" id="UP001465755">
    <property type="component" value="Unassembled WGS sequence"/>
</dbReference>
<feature type="chain" id="PRO_5043463743" evidence="1">
    <location>
        <begin position="22"/>
        <end position="166"/>
    </location>
</feature>
<evidence type="ECO:0000313" key="3">
    <source>
        <dbReference type="Proteomes" id="UP001465755"/>
    </source>
</evidence>
<accession>A0AAW1NJF4</accession>
<feature type="signal peptide" evidence="1">
    <location>
        <begin position="1"/>
        <end position="21"/>
    </location>
</feature>
<keyword evidence="3" id="KW-1185">Reference proteome</keyword>
<name>A0AAW1NJF4_9CHLO</name>
<protein>
    <submittedName>
        <fullName evidence="2">Uncharacterized protein</fullName>
    </submittedName>
</protein>
<proteinExistence type="predicted"/>
<sequence>MMSTSKRVVLTCLLAAYLCDAQSNAPAPAPGSSSAVIDAPADMVLAAERAVSLQSYDINAQQAPEDLQVAVNLDTYYSALQSASDKGVDLTTAGFSTFVNEVLAPGQDNLTDGLDSILLPAAEPSQVTVIILSTPGKSERMPCNDLHCTAASCVSFLAADACINDT</sequence>
<evidence type="ECO:0000313" key="2">
    <source>
        <dbReference type="EMBL" id="KAK9788461.1"/>
    </source>
</evidence>
<comment type="caution">
    <text evidence="2">The sequence shown here is derived from an EMBL/GenBank/DDBJ whole genome shotgun (WGS) entry which is preliminary data.</text>
</comment>
<organism evidence="2 3">
    <name type="scientific">Symbiochloris irregularis</name>
    <dbReference type="NCBI Taxonomy" id="706552"/>
    <lineage>
        <taxon>Eukaryota</taxon>
        <taxon>Viridiplantae</taxon>
        <taxon>Chlorophyta</taxon>
        <taxon>core chlorophytes</taxon>
        <taxon>Trebouxiophyceae</taxon>
        <taxon>Trebouxiales</taxon>
        <taxon>Trebouxiaceae</taxon>
        <taxon>Symbiochloris</taxon>
    </lineage>
</organism>
<dbReference type="EMBL" id="JALJOQ010000225">
    <property type="protein sequence ID" value="KAK9788461.1"/>
    <property type="molecule type" value="Genomic_DNA"/>
</dbReference>
<dbReference type="AlphaFoldDB" id="A0AAW1NJF4"/>
<reference evidence="2 3" key="1">
    <citation type="journal article" date="2024" name="Nat. Commun.">
        <title>Phylogenomics reveals the evolutionary origins of lichenization in chlorophyte algae.</title>
        <authorList>
            <person name="Puginier C."/>
            <person name="Libourel C."/>
            <person name="Otte J."/>
            <person name="Skaloud P."/>
            <person name="Haon M."/>
            <person name="Grisel S."/>
            <person name="Petersen M."/>
            <person name="Berrin J.G."/>
            <person name="Delaux P.M."/>
            <person name="Dal Grande F."/>
            <person name="Keller J."/>
        </authorList>
    </citation>
    <scope>NUCLEOTIDE SEQUENCE [LARGE SCALE GENOMIC DNA]</scope>
    <source>
        <strain evidence="2 3">SAG 2036</strain>
    </source>
</reference>
<evidence type="ECO:0000256" key="1">
    <source>
        <dbReference type="SAM" id="SignalP"/>
    </source>
</evidence>
<gene>
    <name evidence="2" type="ORF">WJX73_004855</name>
</gene>